<gene>
    <name evidence="2" type="ORF">COO91_00334</name>
</gene>
<keyword evidence="3" id="KW-1185">Reference proteome</keyword>
<feature type="compositionally biased region" description="Polar residues" evidence="1">
    <location>
        <begin position="1"/>
        <end position="11"/>
    </location>
</feature>
<dbReference type="Proteomes" id="UP000232003">
    <property type="component" value="Chromosome"/>
</dbReference>
<accession>A0A2K8SGC1</accession>
<dbReference type="AlphaFoldDB" id="A0A2K8SGC1"/>
<evidence type="ECO:0000313" key="2">
    <source>
        <dbReference type="EMBL" id="AUB34511.1"/>
    </source>
</evidence>
<feature type="region of interest" description="Disordered" evidence="1">
    <location>
        <begin position="1"/>
        <end position="44"/>
    </location>
</feature>
<dbReference type="RefSeq" id="WP_100897103.1">
    <property type="nucleotide sequence ID" value="NZ_CAWNNC010000001.1"/>
</dbReference>
<sequence>MHEVSKQTIETAQKHAQKSIEHSKEVQELGKSLQTDDQIEPEQKERIEAYGETMHEHAQKFEELAHRLIKDPSTDVFSEVVEEHIKVNQAHIEATKEFQKIEPPA</sequence>
<name>A0A2K8SGC1_9NOSO</name>
<evidence type="ECO:0000256" key="1">
    <source>
        <dbReference type="SAM" id="MobiDB-lite"/>
    </source>
</evidence>
<proteinExistence type="predicted"/>
<dbReference type="OrthoDB" id="515187at2"/>
<dbReference type="KEGG" id="nfl:COO91_00334"/>
<feature type="compositionally biased region" description="Basic and acidic residues" evidence="1">
    <location>
        <begin position="18"/>
        <end position="28"/>
    </location>
</feature>
<protein>
    <recommendedName>
        <fullName evidence="4">DUF4142 domain-containing protein</fullName>
    </recommendedName>
</protein>
<reference evidence="2 3" key="1">
    <citation type="submission" date="2017-11" db="EMBL/GenBank/DDBJ databases">
        <title>Complete genome of a free-living desiccation-tolerant cyanobacterium and its photosynthetic adaptation to extreme terrestrial habitat.</title>
        <authorList>
            <person name="Shang J."/>
        </authorList>
    </citation>
    <scope>NUCLEOTIDE SEQUENCE [LARGE SCALE GENOMIC DNA]</scope>
    <source>
        <strain evidence="2 3">CCNUN1</strain>
    </source>
</reference>
<evidence type="ECO:0000313" key="3">
    <source>
        <dbReference type="Proteomes" id="UP000232003"/>
    </source>
</evidence>
<organism evidence="2 3">
    <name type="scientific">Nostoc flagelliforme CCNUN1</name>
    <dbReference type="NCBI Taxonomy" id="2038116"/>
    <lineage>
        <taxon>Bacteria</taxon>
        <taxon>Bacillati</taxon>
        <taxon>Cyanobacteriota</taxon>
        <taxon>Cyanophyceae</taxon>
        <taxon>Nostocales</taxon>
        <taxon>Nostocaceae</taxon>
        <taxon>Nostoc</taxon>
    </lineage>
</organism>
<evidence type="ECO:0008006" key="4">
    <source>
        <dbReference type="Google" id="ProtNLM"/>
    </source>
</evidence>
<dbReference type="EMBL" id="CP024785">
    <property type="protein sequence ID" value="AUB34511.1"/>
    <property type="molecule type" value="Genomic_DNA"/>
</dbReference>